<organism evidence="2 3">
    <name type="scientific">Weissella confusa</name>
    <name type="common">Lactobacillus confusus</name>
    <dbReference type="NCBI Taxonomy" id="1583"/>
    <lineage>
        <taxon>Bacteria</taxon>
        <taxon>Bacillati</taxon>
        <taxon>Bacillota</taxon>
        <taxon>Bacilli</taxon>
        <taxon>Lactobacillales</taxon>
        <taxon>Lactobacillaceae</taxon>
        <taxon>Weissella</taxon>
    </lineage>
</organism>
<dbReference type="Proteomes" id="UP000808038">
    <property type="component" value="Unassembled WGS sequence"/>
</dbReference>
<dbReference type="RefSeq" id="WP_135388778.1">
    <property type="nucleotide sequence ID" value="NZ_ALXH01000020.1"/>
</dbReference>
<dbReference type="EMBL" id="JAAOCX010000003">
    <property type="protein sequence ID" value="MBJ7632176.1"/>
    <property type="molecule type" value="Genomic_DNA"/>
</dbReference>
<sequence>MTAVITLIATTTVFASAYTILTFNGDMNDANRIRNITATMTAQTDQLNKTVTALQSSEGRSDFYTVYFNSMPKYTYTPFTTPPYTNVGQLYWSNSYNTLVSSNGAQTSIWFGNIWLPVTSAINGKVTGTNMAVADAMKLLHQIYYSQDLTNIGPNGATTQGATISVKYQGNDYRGTLSNLHWDTNANTLVANASGYYYFFYIHNISVKYNMTPNGGEWVVNQ</sequence>
<accession>A0AA40YNQ1</accession>
<dbReference type="EMBL" id="JAAOCP010000002">
    <property type="protein sequence ID" value="MBJ7638140.1"/>
    <property type="molecule type" value="Genomic_DNA"/>
</dbReference>
<protein>
    <submittedName>
        <fullName evidence="2">Uncharacterized protein</fullName>
    </submittedName>
</protein>
<dbReference type="AlphaFoldDB" id="A0AA40YNQ1"/>
<evidence type="ECO:0000313" key="3">
    <source>
        <dbReference type="Proteomes" id="UP000728106"/>
    </source>
</evidence>
<reference evidence="2 3" key="2">
    <citation type="journal article" date="2021" name="Int. J. Food Microbiol.">
        <title>Safety demonstration of a microbial species for use in the food chain: Weissella confusa.</title>
        <authorList>
            <person name="Bourdichon F."/>
            <person name="Patrone V."/>
            <person name="Fontana A."/>
            <person name="Milani G."/>
            <person name="Morelli L."/>
        </authorList>
    </citation>
    <scope>NUCLEOTIDE SEQUENCE [LARGE SCALE GENOMIC DNA]</scope>
    <source>
        <strain evidence="1">CCUG 30943</strain>
        <strain evidence="2 3">CCUG 43002</strain>
    </source>
</reference>
<gene>
    <name evidence="2" type="ORF">HAU20_01875</name>
    <name evidence="1" type="ORF">HAU43_03545</name>
</gene>
<evidence type="ECO:0000313" key="1">
    <source>
        <dbReference type="EMBL" id="MBJ7632176.1"/>
    </source>
</evidence>
<reference evidence="2" key="1">
    <citation type="submission" date="2020-02" db="EMBL/GenBank/DDBJ databases">
        <authorList>
            <person name="Fontana A."/>
            <person name="Patrone V."/>
            <person name="Morelli L."/>
        </authorList>
    </citation>
    <scope>NUCLEOTIDE SEQUENCE</scope>
    <source>
        <strain evidence="1">CCUG 30943</strain>
        <strain evidence="2">CCUG 43002</strain>
    </source>
</reference>
<comment type="caution">
    <text evidence="2">The sequence shown here is derived from an EMBL/GenBank/DDBJ whole genome shotgun (WGS) entry which is preliminary data.</text>
</comment>
<dbReference type="GeneID" id="57979757"/>
<evidence type="ECO:0000313" key="2">
    <source>
        <dbReference type="EMBL" id="MBJ7638140.1"/>
    </source>
</evidence>
<name>A0AA40YNQ1_WEICO</name>
<proteinExistence type="predicted"/>
<dbReference type="Proteomes" id="UP000728106">
    <property type="component" value="Unassembled WGS sequence"/>
</dbReference>
<keyword evidence="3" id="KW-1185">Reference proteome</keyword>